<accession>A0A2T5C122</accession>
<keyword evidence="2" id="KW-1185">Reference proteome</keyword>
<gene>
    <name evidence="1" type="ORF">C8N47_10957</name>
</gene>
<dbReference type="RefSeq" id="WP_146161500.1">
    <property type="nucleotide sequence ID" value="NZ_OY782574.1"/>
</dbReference>
<dbReference type="OrthoDB" id="1123466at2"/>
<sequence>MRTEKQKLFEPVSHHKIQLQQYTRTIGDCYHPSKMKQGIHCTGNRFEYVVPWEVRKKTEQVSASQHAYS</sequence>
<name>A0A2T5C122_9BACT</name>
<evidence type="ECO:0000313" key="1">
    <source>
        <dbReference type="EMBL" id="PTN08323.1"/>
    </source>
</evidence>
<comment type="caution">
    <text evidence="1">The sequence shown here is derived from an EMBL/GenBank/DDBJ whole genome shotgun (WGS) entry which is preliminary data.</text>
</comment>
<evidence type="ECO:0000313" key="2">
    <source>
        <dbReference type="Proteomes" id="UP000243525"/>
    </source>
</evidence>
<dbReference type="EMBL" id="QAAD01000009">
    <property type="protein sequence ID" value="PTN08323.1"/>
    <property type="molecule type" value="Genomic_DNA"/>
</dbReference>
<protein>
    <submittedName>
        <fullName evidence="1">Uncharacterized protein</fullName>
    </submittedName>
</protein>
<proteinExistence type="predicted"/>
<dbReference type="Proteomes" id="UP000243525">
    <property type="component" value="Unassembled WGS sequence"/>
</dbReference>
<reference evidence="1 2" key="1">
    <citation type="submission" date="2018-04" db="EMBL/GenBank/DDBJ databases">
        <title>Genomic Encyclopedia of Archaeal and Bacterial Type Strains, Phase II (KMG-II): from individual species to whole genera.</title>
        <authorList>
            <person name="Goeker M."/>
        </authorList>
    </citation>
    <scope>NUCLEOTIDE SEQUENCE [LARGE SCALE GENOMIC DNA]</scope>
    <source>
        <strain evidence="1 2">DSM 28823</strain>
    </source>
</reference>
<organism evidence="1 2">
    <name type="scientific">Mangrovibacterium marinum</name>
    <dbReference type="NCBI Taxonomy" id="1639118"/>
    <lineage>
        <taxon>Bacteria</taxon>
        <taxon>Pseudomonadati</taxon>
        <taxon>Bacteroidota</taxon>
        <taxon>Bacteroidia</taxon>
        <taxon>Marinilabiliales</taxon>
        <taxon>Prolixibacteraceae</taxon>
        <taxon>Mangrovibacterium</taxon>
    </lineage>
</organism>
<dbReference type="AlphaFoldDB" id="A0A2T5C122"/>